<dbReference type="GO" id="GO:0003978">
    <property type="term" value="F:UDP-glucose 4-epimerase activity"/>
    <property type="evidence" value="ECO:0007669"/>
    <property type="project" value="UniProtKB-EC"/>
</dbReference>
<organism evidence="2">
    <name type="scientific">uncultured Chloroflexia bacterium</name>
    <dbReference type="NCBI Taxonomy" id="1672391"/>
    <lineage>
        <taxon>Bacteria</taxon>
        <taxon>Bacillati</taxon>
        <taxon>Chloroflexota</taxon>
        <taxon>Chloroflexia</taxon>
        <taxon>environmental samples</taxon>
    </lineage>
</organism>
<protein>
    <submittedName>
        <fullName evidence="2">UDP-glucose 4-epimerase</fullName>
        <ecNumber evidence="2">5.1.3.2</ecNumber>
    </submittedName>
</protein>
<keyword evidence="2" id="KW-0413">Isomerase</keyword>
<feature type="domain" description="NAD-dependent epimerase/dehydratase" evidence="1">
    <location>
        <begin position="3"/>
        <end position="165"/>
    </location>
</feature>
<dbReference type="InterPro" id="IPR050177">
    <property type="entry name" value="Lipid_A_modif_metabolic_enz"/>
</dbReference>
<name>A0A6J4JME2_9CHLR</name>
<dbReference type="EMBL" id="CADCTR010001120">
    <property type="protein sequence ID" value="CAA9282357.1"/>
    <property type="molecule type" value="Genomic_DNA"/>
</dbReference>
<sequence length="246" mass="27257">MRVLVVGGSGYVGSLVLPMLAQHHVLRVFDLRPPSESQWEYAEGSIGDFHALRRAAEGMDVLLYMAMGSKEFATPEAIATNFDVNVKGVYLALLAAHEASITHAVYTSSMSVYDGDLMTQYFADEDMPPDATHFYGLTKRMGEDMCRNAAQVWNMSVNALRLCHPTPDDRWRAETTPNVPTIATAGSDVARALLVALEYRGGGFEAFMIGGDYRQKILNMAKARRLLDWEPLLRPPTTDDRPPETV</sequence>
<dbReference type="EC" id="5.1.3.2" evidence="2"/>
<proteinExistence type="predicted"/>
<dbReference type="InterPro" id="IPR001509">
    <property type="entry name" value="Epimerase_deHydtase"/>
</dbReference>
<evidence type="ECO:0000313" key="2">
    <source>
        <dbReference type="EMBL" id="CAA9282357.1"/>
    </source>
</evidence>
<dbReference type="InterPro" id="IPR036291">
    <property type="entry name" value="NAD(P)-bd_dom_sf"/>
</dbReference>
<dbReference type="PANTHER" id="PTHR43245">
    <property type="entry name" value="BIFUNCTIONAL POLYMYXIN RESISTANCE PROTEIN ARNA"/>
    <property type="match status" value="1"/>
</dbReference>
<evidence type="ECO:0000259" key="1">
    <source>
        <dbReference type="Pfam" id="PF01370"/>
    </source>
</evidence>
<dbReference type="AlphaFoldDB" id="A0A6J4JME2"/>
<reference evidence="2" key="1">
    <citation type="submission" date="2020-02" db="EMBL/GenBank/DDBJ databases">
        <authorList>
            <person name="Meier V. D."/>
        </authorList>
    </citation>
    <scope>NUCLEOTIDE SEQUENCE</scope>
    <source>
        <strain evidence="2">AVDCRST_MAG93</strain>
    </source>
</reference>
<accession>A0A6J4JME2</accession>
<dbReference type="Pfam" id="PF01370">
    <property type="entry name" value="Epimerase"/>
    <property type="match status" value="1"/>
</dbReference>
<gene>
    <name evidence="2" type="ORF">AVDCRST_MAG93-3278</name>
</gene>
<dbReference type="Gene3D" id="3.40.50.720">
    <property type="entry name" value="NAD(P)-binding Rossmann-like Domain"/>
    <property type="match status" value="1"/>
</dbReference>
<dbReference type="SUPFAM" id="SSF51735">
    <property type="entry name" value="NAD(P)-binding Rossmann-fold domains"/>
    <property type="match status" value="1"/>
</dbReference>